<name>A9NW36_PICSI</name>
<evidence type="ECO:0000313" key="1">
    <source>
        <dbReference type="EMBL" id="ABK24847.1"/>
    </source>
</evidence>
<organism evidence="1">
    <name type="scientific">Picea sitchensis</name>
    <name type="common">Sitka spruce</name>
    <name type="synonym">Pinus sitchensis</name>
    <dbReference type="NCBI Taxonomy" id="3332"/>
    <lineage>
        <taxon>Eukaryota</taxon>
        <taxon>Viridiplantae</taxon>
        <taxon>Streptophyta</taxon>
        <taxon>Embryophyta</taxon>
        <taxon>Tracheophyta</taxon>
        <taxon>Spermatophyta</taxon>
        <taxon>Pinopsida</taxon>
        <taxon>Pinidae</taxon>
        <taxon>Conifers I</taxon>
        <taxon>Pinales</taxon>
        <taxon>Pinaceae</taxon>
        <taxon>Picea</taxon>
    </lineage>
</organism>
<protein>
    <submittedName>
        <fullName evidence="1">Uncharacterized protein</fullName>
    </submittedName>
</protein>
<sequence length="54" mass="6408">MWLSAMEFHVKTRIKQRLNLIGAQQQQRLQGSSKMRSSQLKLRLLILKLEMRSP</sequence>
<dbReference type="EMBL" id="EF085543">
    <property type="protein sequence ID" value="ABK24847.1"/>
    <property type="molecule type" value="mRNA"/>
</dbReference>
<reference evidence="1" key="1">
    <citation type="journal article" date="2008" name="BMC Genomics">
        <title>A conifer genomics resource of 200,000 spruce (Picea spp.) ESTs and 6,464 high-quality, sequence-finished full-length cDNAs for Sitka spruce (Picea sitchensis).</title>
        <authorList>
            <person name="Ralph S.G."/>
            <person name="Chun H.J."/>
            <person name="Kolosova N."/>
            <person name="Cooper D."/>
            <person name="Oddy C."/>
            <person name="Ritland C.E."/>
            <person name="Kirkpatrick R."/>
            <person name="Moore R."/>
            <person name="Barber S."/>
            <person name="Holt R.A."/>
            <person name="Jones S.J."/>
            <person name="Marra M.A."/>
            <person name="Douglas C.J."/>
            <person name="Ritland K."/>
            <person name="Bohlmann J."/>
        </authorList>
    </citation>
    <scope>NUCLEOTIDE SEQUENCE</scope>
    <source>
        <tissue evidence="1">Green portion of the leader tissue</tissue>
    </source>
</reference>
<accession>A9NW36</accession>
<proteinExistence type="evidence at transcript level"/>
<dbReference type="AlphaFoldDB" id="A9NW36"/>